<dbReference type="PROSITE" id="PS50011">
    <property type="entry name" value="PROTEIN_KINASE_DOM"/>
    <property type="match status" value="1"/>
</dbReference>
<keyword evidence="6" id="KW-0175">Coiled coil</keyword>
<proteinExistence type="predicted"/>
<evidence type="ECO:0000256" key="7">
    <source>
        <dbReference type="SAM" id="MobiDB-lite"/>
    </source>
</evidence>
<sequence length="450" mass="49739">MKTGAIAPHPMKDVYLGIQPSLEEIVELNVSICDWGCASWHDKHMSEDITPDLLRSPECLIEAPWDSKTDIWTLGTLLIDLLTGHNAFSAKDVHGQYDRTQHLYEVTSNFGPFPVSLLRFGNRKITIPNFDFEGEVPFPPNPCCSPPLIQSFEDLDFEDEQGKEDCLKLLWKMMQVDPRKRSSVEDLLQEAWLQDNKNNALVNILPPDEESLEQTGHVRVPSAKSFTPIQSGPPSSPVDSPVQTDTTSGLGYTTAPSGSSGWNIAISTVASDATPPPSPNSQQIERKQAHLLQVNELNQQRHEEELRSLAQEHETVLEELVKAKQKIGQLQVQNRRIFEEKSKACIAILVETEEKSTKFEPAVKAPDLEIMERDMVESAPTPSKIEIDLPSAGVMNASIEKTRAGAEEITLNPGLVLLGTALLLSCPMECFIVAGIGAAADSFFQILRAI</sequence>
<evidence type="ECO:0000313" key="10">
    <source>
        <dbReference type="Proteomes" id="UP000298493"/>
    </source>
</evidence>
<evidence type="ECO:0000256" key="1">
    <source>
        <dbReference type="ARBA" id="ARBA00022527"/>
    </source>
</evidence>
<evidence type="ECO:0000256" key="3">
    <source>
        <dbReference type="ARBA" id="ARBA00022741"/>
    </source>
</evidence>
<dbReference type="Proteomes" id="UP000298493">
    <property type="component" value="Unassembled WGS sequence"/>
</dbReference>
<feature type="coiled-coil region" evidence="6">
    <location>
        <begin position="287"/>
        <end position="333"/>
    </location>
</feature>
<dbReference type="GO" id="GO:0004674">
    <property type="term" value="F:protein serine/threonine kinase activity"/>
    <property type="evidence" value="ECO:0007669"/>
    <property type="project" value="UniProtKB-KW"/>
</dbReference>
<dbReference type="InterPro" id="IPR011009">
    <property type="entry name" value="Kinase-like_dom_sf"/>
</dbReference>
<dbReference type="SUPFAM" id="SSF56112">
    <property type="entry name" value="Protein kinase-like (PK-like)"/>
    <property type="match status" value="1"/>
</dbReference>
<keyword evidence="5" id="KW-0067">ATP-binding</keyword>
<evidence type="ECO:0000256" key="6">
    <source>
        <dbReference type="SAM" id="Coils"/>
    </source>
</evidence>
<dbReference type="Gene3D" id="1.10.510.10">
    <property type="entry name" value="Transferase(Phosphotransferase) domain 1"/>
    <property type="match status" value="1"/>
</dbReference>
<name>A0A4Z1P8L3_9PEZI</name>
<keyword evidence="4 9" id="KW-0418">Kinase</keyword>
<dbReference type="STRING" id="86259.A0A4Z1P8L3"/>
<dbReference type="PANTHER" id="PTHR45646">
    <property type="entry name" value="SERINE/THREONINE-PROTEIN KINASE DOA-RELATED"/>
    <property type="match status" value="1"/>
</dbReference>
<dbReference type="GO" id="GO:0005524">
    <property type="term" value="F:ATP binding"/>
    <property type="evidence" value="ECO:0007669"/>
    <property type="project" value="UniProtKB-KW"/>
</dbReference>
<organism evidence="9 10">
    <name type="scientific">Venturia nashicola</name>
    <dbReference type="NCBI Taxonomy" id="86259"/>
    <lineage>
        <taxon>Eukaryota</taxon>
        <taxon>Fungi</taxon>
        <taxon>Dikarya</taxon>
        <taxon>Ascomycota</taxon>
        <taxon>Pezizomycotina</taxon>
        <taxon>Dothideomycetes</taxon>
        <taxon>Pleosporomycetidae</taxon>
        <taxon>Venturiales</taxon>
        <taxon>Venturiaceae</taxon>
        <taxon>Venturia</taxon>
    </lineage>
</organism>
<feature type="region of interest" description="Disordered" evidence="7">
    <location>
        <begin position="224"/>
        <end position="257"/>
    </location>
</feature>
<accession>A0A4Z1P8L3</accession>
<feature type="domain" description="Protein kinase" evidence="8">
    <location>
        <begin position="1"/>
        <end position="193"/>
    </location>
</feature>
<reference evidence="9 10" key="1">
    <citation type="submission" date="2019-04" db="EMBL/GenBank/DDBJ databases">
        <title>High contiguity whole genome sequence and gene annotation resource for two Venturia nashicola isolates.</title>
        <authorList>
            <person name="Prokchorchik M."/>
            <person name="Won K."/>
            <person name="Lee Y."/>
            <person name="Choi E.D."/>
            <person name="Segonzac C."/>
            <person name="Sohn K.H."/>
        </authorList>
    </citation>
    <scope>NUCLEOTIDE SEQUENCE [LARGE SCALE GENOMIC DNA]</scope>
    <source>
        <strain evidence="9 10">PRI2</strain>
    </source>
</reference>
<dbReference type="PANTHER" id="PTHR45646:SF11">
    <property type="entry name" value="SERINE_THREONINE-PROTEIN KINASE DOA"/>
    <property type="match status" value="1"/>
</dbReference>
<gene>
    <name evidence="9" type="ORF">E6O75_ATG02613</name>
</gene>
<protein>
    <submittedName>
        <fullName evidence="9">Putative serine/threonine-protein kinase</fullName>
    </submittedName>
</protein>
<keyword evidence="10" id="KW-1185">Reference proteome</keyword>
<evidence type="ECO:0000256" key="2">
    <source>
        <dbReference type="ARBA" id="ARBA00022679"/>
    </source>
</evidence>
<dbReference type="AlphaFoldDB" id="A0A4Z1P8L3"/>
<keyword evidence="1" id="KW-0723">Serine/threonine-protein kinase</keyword>
<dbReference type="InterPro" id="IPR000719">
    <property type="entry name" value="Prot_kinase_dom"/>
</dbReference>
<dbReference type="Pfam" id="PF00069">
    <property type="entry name" value="Pkinase"/>
    <property type="match status" value="1"/>
</dbReference>
<evidence type="ECO:0000313" key="9">
    <source>
        <dbReference type="EMBL" id="TID24248.1"/>
    </source>
</evidence>
<keyword evidence="3" id="KW-0547">Nucleotide-binding</keyword>
<evidence type="ECO:0000256" key="4">
    <source>
        <dbReference type="ARBA" id="ARBA00022777"/>
    </source>
</evidence>
<comment type="caution">
    <text evidence="9">The sequence shown here is derived from an EMBL/GenBank/DDBJ whole genome shotgun (WGS) entry which is preliminary data.</text>
</comment>
<evidence type="ECO:0000259" key="8">
    <source>
        <dbReference type="PROSITE" id="PS50011"/>
    </source>
</evidence>
<dbReference type="GO" id="GO:0005634">
    <property type="term" value="C:nucleus"/>
    <property type="evidence" value="ECO:0007669"/>
    <property type="project" value="TreeGrafter"/>
</dbReference>
<dbReference type="InterPro" id="IPR051175">
    <property type="entry name" value="CLK_kinases"/>
</dbReference>
<feature type="compositionally biased region" description="Polar residues" evidence="7">
    <location>
        <begin position="243"/>
        <end position="257"/>
    </location>
</feature>
<keyword evidence="2" id="KW-0808">Transferase</keyword>
<dbReference type="GO" id="GO:0043484">
    <property type="term" value="P:regulation of RNA splicing"/>
    <property type="evidence" value="ECO:0007669"/>
    <property type="project" value="TreeGrafter"/>
</dbReference>
<dbReference type="EMBL" id="SNSC02000005">
    <property type="protein sequence ID" value="TID24248.1"/>
    <property type="molecule type" value="Genomic_DNA"/>
</dbReference>
<evidence type="ECO:0000256" key="5">
    <source>
        <dbReference type="ARBA" id="ARBA00022840"/>
    </source>
</evidence>